<comment type="caution">
    <text evidence="1">The sequence shown here is derived from an EMBL/GenBank/DDBJ whole genome shotgun (WGS) entry which is preliminary data.</text>
</comment>
<gene>
    <name evidence="1" type="ORF">MENTE1834_LOCUS3402</name>
</gene>
<proteinExistence type="predicted"/>
<keyword evidence="2" id="KW-1185">Reference proteome</keyword>
<dbReference type="Proteomes" id="UP001497535">
    <property type="component" value="Unassembled WGS sequence"/>
</dbReference>
<name>A0ACB0XTG7_MELEN</name>
<protein>
    <submittedName>
        <fullName evidence="1">Uncharacterized protein</fullName>
    </submittedName>
</protein>
<sequence>MSYISYFSFLHHHHSTPSFLLFSFFINICDTPHCVNNEHDISLDRIHTYYKFLMLYVRIFFYSRILITCGNVKKHLGCVAARSFIYKQISNSVKLVTFHCALMTKFIINSSQ</sequence>
<dbReference type="EMBL" id="CAVMJV010000003">
    <property type="protein sequence ID" value="CAK5017031.1"/>
    <property type="molecule type" value="Genomic_DNA"/>
</dbReference>
<evidence type="ECO:0000313" key="2">
    <source>
        <dbReference type="Proteomes" id="UP001497535"/>
    </source>
</evidence>
<accession>A0ACB0XTG7</accession>
<evidence type="ECO:0000313" key="1">
    <source>
        <dbReference type="EMBL" id="CAK5017031.1"/>
    </source>
</evidence>
<reference evidence="1" key="1">
    <citation type="submission" date="2023-11" db="EMBL/GenBank/DDBJ databases">
        <authorList>
            <person name="Poullet M."/>
        </authorList>
    </citation>
    <scope>NUCLEOTIDE SEQUENCE</scope>
    <source>
        <strain evidence="1">E1834</strain>
    </source>
</reference>
<organism evidence="1 2">
    <name type="scientific">Meloidogyne enterolobii</name>
    <name type="common">Root-knot nematode worm</name>
    <name type="synonym">Meloidogyne mayaguensis</name>
    <dbReference type="NCBI Taxonomy" id="390850"/>
    <lineage>
        <taxon>Eukaryota</taxon>
        <taxon>Metazoa</taxon>
        <taxon>Ecdysozoa</taxon>
        <taxon>Nematoda</taxon>
        <taxon>Chromadorea</taxon>
        <taxon>Rhabditida</taxon>
        <taxon>Tylenchina</taxon>
        <taxon>Tylenchomorpha</taxon>
        <taxon>Tylenchoidea</taxon>
        <taxon>Meloidogynidae</taxon>
        <taxon>Meloidogyninae</taxon>
        <taxon>Meloidogyne</taxon>
    </lineage>
</organism>